<reference evidence="16" key="1">
    <citation type="submission" date="2023-03" db="EMBL/GenBank/DDBJ databases">
        <title>Chromosome-level genomes of two armyworms, Mythimna separata and Mythimna loreyi, provide insights into the biosynthesis and reception of sex pheromones.</title>
        <authorList>
            <person name="Zhao H."/>
        </authorList>
    </citation>
    <scope>NUCLEOTIDE SEQUENCE</scope>
    <source>
        <strain evidence="16">BeijingLab</strain>
        <tissue evidence="16">Pupa</tissue>
    </source>
</reference>
<evidence type="ECO:0000259" key="14">
    <source>
        <dbReference type="Pfam" id="PF00852"/>
    </source>
</evidence>
<feature type="domain" description="Fucosyltransferase N-terminal" evidence="15">
    <location>
        <begin position="144"/>
        <end position="256"/>
    </location>
</feature>
<dbReference type="Proteomes" id="UP001231518">
    <property type="component" value="Chromosome 19"/>
</dbReference>
<keyword evidence="7" id="KW-0735">Signal-anchor</keyword>
<proteinExistence type="inferred from homology"/>
<protein>
    <recommendedName>
        <fullName evidence="12">Fucosyltransferase</fullName>
        <ecNumber evidence="12">2.4.1.-</ecNumber>
    </recommendedName>
</protein>
<dbReference type="InterPro" id="IPR031481">
    <property type="entry name" value="Glyco_tran_10_N"/>
</dbReference>
<evidence type="ECO:0000256" key="3">
    <source>
        <dbReference type="ARBA" id="ARBA00008919"/>
    </source>
</evidence>
<evidence type="ECO:0000256" key="12">
    <source>
        <dbReference type="RuleBase" id="RU003832"/>
    </source>
</evidence>
<dbReference type="GO" id="GO:0032580">
    <property type="term" value="C:Golgi cisterna membrane"/>
    <property type="evidence" value="ECO:0007669"/>
    <property type="project" value="UniProtKB-SubCell"/>
</dbReference>
<feature type="transmembrane region" description="Helical" evidence="12">
    <location>
        <begin position="84"/>
        <end position="102"/>
    </location>
</feature>
<sequence>MAETAKIVTEQETDVPTYVYVFFINTIPRIWRLAHNKLTNAARRRTDSEVAESKYEATDDMSRTQASCHRCHLPLLRPMRSVKFFFLVTCTSFAFSLFWLQLATTRDERAVTESLVHEALENVGRDYRYKDVYRKPDSLPKDFKYILLWTNKDYAPFYYFGNGQRMFLKNNCSVTKCYVTGNRSLFGGDLTKFDAIAFNGRNMKASDLPKTRSPHQKYIFFNMESAVNYPVCDARFDDFFNWTATYRLNSDISFTYMLIRDKEGRIVGPKRKMRWKEDVGTVKDDFIDRIRIQNKTKAAAWFVSNCKTRSGRQGYAKALMNALKPYGFTVDVYGLCGTLQCPRNGSAENCNSLLKNDYYFYLSLENSFDEDYVTEKLLTALDNDVIPIVYGGADYSRFLPPGSYLDGRKQHVVELAAMMNNLIHSPKQYNKYFRWKHHYTYNNPTNTENVCAVCQALHDKKMLQKKTNYKEFRRWWLLNYETRCPKPSNIKFMMNYGQGASKSRKRRVPKEEGGKT</sequence>
<dbReference type="EC" id="2.4.1.-" evidence="12"/>
<organism evidence="16 17">
    <name type="scientific">Mythimna separata</name>
    <name type="common">Oriental armyworm</name>
    <name type="synonym">Pseudaletia separata</name>
    <dbReference type="NCBI Taxonomy" id="271217"/>
    <lineage>
        <taxon>Eukaryota</taxon>
        <taxon>Metazoa</taxon>
        <taxon>Ecdysozoa</taxon>
        <taxon>Arthropoda</taxon>
        <taxon>Hexapoda</taxon>
        <taxon>Insecta</taxon>
        <taxon>Pterygota</taxon>
        <taxon>Neoptera</taxon>
        <taxon>Endopterygota</taxon>
        <taxon>Lepidoptera</taxon>
        <taxon>Glossata</taxon>
        <taxon>Ditrysia</taxon>
        <taxon>Noctuoidea</taxon>
        <taxon>Noctuidae</taxon>
        <taxon>Noctuinae</taxon>
        <taxon>Hadenini</taxon>
        <taxon>Mythimna</taxon>
    </lineage>
</organism>
<dbReference type="Pfam" id="PF00852">
    <property type="entry name" value="Glyco_transf_10"/>
    <property type="match status" value="1"/>
</dbReference>
<dbReference type="AlphaFoldDB" id="A0AAD7YUM5"/>
<keyword evidence="10 12" id="KW-0472">Membrane</keyword>
<keyword evidence="9 12" id="KW-0333">Golgi apparatus</keyword>
<evidence type="ECO:0000256" key="2">
    <source>
        <dbReference type="ARBA" id="ARBA00004922"/>
    </source>
</evidence>
<gene>
    <name evidence="16" type="ORF">PYW07_006391</name>
</gene>
<dbReference type="InterPro" id="IPR055270">
    <property type="entry name" value="Glyco_tran_10_C"/>
</dbReference>
<evidence type="ECO:0000256" key="10">
    <source>
        <dbReference type="ARBA" id="ARBA00023136"/>
    </source>
</evidence>
<evidence type="ECO:0000256" key="7">
    <source>
        <dbReference type="ARBA" id="ARBA00022968"/>
    </source>
</evidence>
<evidence type="ECO:0000313" key="16">
    <source>
        <dbReference type="EMBL" id="KAJ8728695.1"/>
    </source>
</evidence>
<keyword evidence="17" id="KW-1185">Reference proteome</keyword>
<evidence type="ECO:0000256" key="1">
    <source>
        <dbReference type="ARBA" id="ARBA00004447"/>
    </source>
</evidence>
<feature type="domain" description="Fucosyltransferase C-terminal" evidence="14">
    <location>
        <begin position="293"/>
        <end position="475"/>
    </location>
</feature>
<comment type="similarity">
    <text evidence="3 12">Belongs to the glycosyltransferase 10 family.</text>
</comment>
<keyword evidence="6 12" id="KW-0812">Transmembrane</keyword>
<evidence type="ECO:0000256" key="5">
    <source>
        <dbReference type="ARBA" id="ARBA00022679"/>
    </source>
</evidence>
<evidence type="ECO:0000313" key="17">
    <source>
        <dbReference type="Proteomes" id="UP001231518"/>
    </source>
</evidence>
<evidence type="ECO:0000256" key="6">
    <source>
        <dbReference type="ARBA" id="ARBA00022692"/>
    </source>
</evidence>
<evidence type="ECO:0000256" key="4">
    <source>
        <dbReference type="ARBA" id="ARBA00022676"/>
    </source>
</evidence>
<keyword evidence="8 12" id="KW-1133">Transmembrane helix</keyword>
<dbReference type="Gene3D" id="3.40.50.11660">
    <property type="entry name" value="Glycosyl transferase family 10, C-terminal domain"/>
    <property type="match status" value="1"/>
</dbReference>
<keyword evidence="4 12" id="KW-0328">Glycosyltransferase</keyword>
<evidence type="ECO:0000259" key="15">
    <source>
        <dbReference type="Pfam" id="PF17039"/>
    </source>
</evidence>
<dbReference type="Pfam" id="PF17039">
    <property type="entry name" value="Glyco_tran_10_N"/>
    <property type="match status" value="1"/>
</dbReference>
<dbReference type="InterPro" id="IPR038577">
    <property type="entry name" value="GT10-like_C_sf"/>
</dbReference>
<keyword evidence="11" id="KW-0325">Glycoprotein</keyword>
<comment type="subcellular location">
    <subcellularLocation>
        <location evidence="1 12">Golgi apparatus</location>
        <location evidence="1 12">Golgi stack membrane</location>
        <topology evidence="1 12">Single-pass type II membrane protein</topology>
    </subcellularLocation>
</comment>
<evidence type="ECO:0000256" key="11">
    <source>
        <dbReference type="ARBA" id="ARBA00023180"/>
    </source>
</evidence>
<keyword evidence="5 12" id="KW-0808">Transferase</keyword>
<evidence type="ECO:0000256" key="8">
    <source>
        <dbReference type="ARBA" id="ARBA00022989"/>
    </source>
</evidence>
<dbReference type="InterPro" id="IPR001503">
    <property type="entry name" value="Glyco_trans_10"/>
</dbReference>
<comment type="pathway">
    <text evidence="2">Protein modification; protein glycosylation.</text>
</comment>
<dbReference type="EMBL" id="JARGEI010000007">
    <property type="protein sequence ID" value="KAJ8728695.1"/>
    <property type="molecule type" value="Genomic_DNA"/>
</dbReference>
<dbReference type="PANTHER" id="PTHR48438:SF1">
    <property type="entry name" value="ALPHA-(1,3)-FUCOSYLTRANSFERASE C-RELATED"/>
    <property type="match status" value="1"/>
</dbReference>
<dbReference type="GO" id="GO:0008417">
    <property type="term" value="F:fucosyltransferase activity"/>
    <property type="evidence" value="ECO:0007669"/>
    <property type="project" value="InterPro"/>
</dbReference>
<dbReference type="SUPFAM" id="SSF53756">
    <property type="entry name" value="UDP-Glycosyltransferase/glycogen phosphorylase"/>
    <property type="match status" value="1"/>
</dbReference>
<evidence type="ECO:0000256" key="13">
    <source>
        <dbReference type="SAM" id="MobiDB-lite"/>
    </source>
</evidence>
<comment type="caution">
    <text evidence="16">The sequence shown here is derived from an EMBL/GenBank/DDBJ whole genome shotgun (WGS) entry which is preliminary data.</text>
</comment>
<accession>A0AAD7YUM5</accession>
<dbReference type="PANTHER" id="PTHR48438">
    <property type="entry name" value="ALPHA-(1,3)-FUCOSYLTRANSFERASE C-RELATED"/>
    <property type="match status" value="1"/>
</dbReference>
<evidence type="ECO:0000256" key="9">
    <source>
        <dbReference type="ARBA" id="ARBA00023034"/>
    </source>
</evidence>
<name>A0AAD7YUM5_MYTSE</name>
<feature type="region of interest" description="Disordered" evidence="13">
    <location>
        <begin position="495"/>
        <end position="516"/>
    </location>
</feature>